<reference evidence="3 4" key="1">
    <citation type="submission" date="2022-07" db="EMBL/GenBank/DDBJ databases">
        <title>Methylomonas rivi sp. nov., Methylomonas rosea sp. nov., Methylomonas aureus sp. nov. and Methylomonas subterranea sp. nov., four novel methanotrophs isolated from a freshwater creek and the deep terrestrial subsurface.</title>
        <authorList>
            <person name="Abin C."/>
            <person name="Sankaranarayanan K."/>
            <person name="Garner C."/>
            <person name="Sindelar R."/>
            <person name="Kotary K."/>
            <person name="Garner R."/>
            <person name="Barclay S."/>
            <person name="Lawson P."/>
            <person name="Krumholz L."/>
        </authorList>
    </citation>
    <scope>NUCLEOTIDE SEQUENCE [LARGE SCALE GENOMIC DNA]</scope>
    <source>
        <strain evidence="3 4">SURF-2</strain>
    </source>
</reference>
<dbReference type="InterPro" id="IPR003423">
    <property type="entry name" value="OMP_efflux"/>
</dbReference>
<evidence type="ECO:0000256" key="2">
    <source>
        <dbReference type="RuleBase" id="RU362097"/>
    </source>
</evidence>
<feature type="signal peptide" evidence="2">
    <location>
        <begin position="1"/>
        <end position="22"/>
    </location>
</feature>
<keyword evidence="2" id="KW-0564">Palmitate</keyword>
<keyword evidence="2" id="KW-0812">Transmembrane</keyword>
<feature type="chain" id="PRO_5045007770" evidence="2">
    <location>
        <begin position="23"/>
        <end position="544"/>
    </location>
</feature>
<keyword evidence="2" id="KW-0472">Membrane</keyword>
<dbReference type="PROSITE" id="PS51257">
    <property type="entry name" value="PROKAR_LIPOPROTEIN"/>
    <property type="match status" value="1"/>
</dbReference>
<protein>
    <submittedName>
        <fullName evidence="3">Efflux transporter outer membrane subunit</fullName>
    </submittedName>
</protein>
<dbReference type="Pfam" id="PF02321">
    <property type="entry name" value="OEP"/>
    <property type="match status" value="2"/>
</dbReference>
<gene>
    <name evidence="3" type="ORF">NP590_06390</name>
</gene>
<evidence type="ECO:0000313" key="4">
    <source>
        <dbReference type="Proteomes" id="UP001524499"/>
    </source>
</evidence>
<dbReference type="NCBIfam" id="TIGR01845">
    <property type="entry name" value="outer_NodT"/>
    <property type="match status" value="1"/>
</dbReference>
<comment type="similarity">
    <text evidence="1 2">Belongs to the outer membrane factor (OMF) (TC 1.B.17) family.</text>
</comment>
<accession>A0ABT1TF78</accession>
<keyword evidence="2" id="KW-0732">Signal</keyword>
<proteinExistence type="inferred from homology"/>
<organism evidence="3 4">
    <name type="scientific">Methylomonas subterranea</name>
    <dbReference type="NCBI Taxonomy" id="2952225"/>
    <lineage>
        <taxon>Bacteria</taxon>
        <taxon>Pseudomonadati</taxon>
        <taxon>Pseudomonadota</taxon>
        <taxon>Gammaproteobacteria</taxon>
        <taxon>Methylococcales</taxon>
        <taxon>Methylococcaceae</taxon>
        <taxon>Methylomonas</taxon>
    </lineage>
</organism>
<keyword evidence="2" id="KW-1134">Transmembrane beta strand</keyword>
<dbReference type="Proteomes" id="UP001524499">
    <property type="component" value="Unassembled WGS sequence"/>
</dbReference>
<dbReference type="InterPro" id="IPR010131">
    <property type="entry name" value="MdtP/NodT-like"/>
</dbReference>
<dbReference type="SUPFAM" id="SSF56954">
    <property type="entry name" value="Outer membrane efflux proteins (OEP)"/>
    <property type="match status" value="1"/>
</dbReference>
<name>A0ABT1TF78_9GAMM</name>
<dbReference type="Gene3D" id="1.20.1600.10">
    <property type="entry name" value="Outer membrane efflux proteins (OEP)"/>
    <property type="match status" value="1"/>
</dbReference>
<sequence length="544" mass="59757">MNISGRNPKQKLLISFSFSLRAVVLLATAMTAGCMTVGPDYEKPKLDVQDTWLDVSNPALKRGDVELGHWWTVFQDPILNRLVDEARRQNLTLQAAGVRILESRAQLGIATGFEYPQVQQANGDLGFQQISAHAPNTAPQIDRAYGSAGVGFDAGWELDVWGKFRRGVEASQANLEASIATYDDVLVTLTAEVARAYVLIRTLEAKIQVALDNLQIQTETLKIADALYGGGLITELDYLQAKTLLSNTEATIPPLQAGLRQAKNSLSVLLGKTPGTVDSYLGNSGAIPTIPKEVAVGVPADLLRRRPDIRQAENQLMSQSALIGVAKADLYPHFSLLGSINFRASDAALTFATGGASSLGDIFKSNSFQYSIGPSVSWDIFNYGRISNRVRVEDARFQALAVSYRNTVLNAAREAENAIIGFLKAQDEKLKLKQSVDASKRSTDLSFYQYSEGLVDYQRVLDSQRSLVTAQERFTNVSGEVANNLIALYKALGGGWETRAESDFVPDKIKREMARRSDWGKLLKPGAVELSDEDKKPFWRFPDW</sequence>
<comment type="subcellular location">
    <subcellularLocation>
        <location evidence="2">Cell outer membrane</location>
        <topology evidence="2">Lipid-anchor</topology>
    </subcellularLocation>
</comment>
<dbReference type="EMBL" id="JANIBJ010000009">
    <property type="protein sequence ID" value="MCQ8103727.1"/>
    <property type="molecule type" value="Genomic_DNA"/>
</dbReference>
<dbReference type="PANTHER" id="PTHR30203">
    <property type="entry name" value="OUTER MEMBRANE CATION EFFLUX PROTEIN"/>
    <property type="match status" value="1"/>
</dbReference>
<dbReference type="Gene3D" id="2.20.200.10">
    <property type="entry name" value="Outer membrane efflux proteins (OEP)"/>
    <property type="match status" value="1"/>
</dbReference>
<comment type="caution">
    <text evidence="3">The sequence shown here is derived from an EMBL/GenBank/DDBJ whole genome shotgun (WGS) entry which is preliminary data.</text>
</comment>
<keyword evidence="2" id="KW-0449">Lipoprotein</keyword>
<evidence type="ECO:0000256" key="1">
    <source>
        <dbReference type="ARBA" id="ARBA00007613"/>
    </source>
</evidence>
<dbReference type="RefSeq" id="WP_256601462.1">
    <property type="nucleotide sequence ID" value="NZ_JANIBJ010000009.1"/>
</dbReference>
<keyword evidence="4" id="KW-1185">Reference proteome</keyword>
<evidence type="ECO:0000313" key="3">
    <source>
        <dbReference type="EMBL" id="MCQ8103727.1"/>
    </source>
</evidence>
<dbReference type="PANTHER" id="PTHR30203:SF31">
    <property type="entry name" value="RND EFFLUX SYSTEM, OUTER MEMBRANE LIPOPROTEIN, NODT"/>
    <property type="match status" value="1"/>
</dbReference>